<sequence>MSYSMDQTETELGLFGSLFAATSRETTHSVMPVTPMMDTDVFVTTHSVAANNHIYNSCIDNTLVSAASMSAVSAACGEFLMTDVKNSNDELAFVSYQQYPPASGTLPRDIPYPQSRLLSQATPVQAYTRSPAEFGFPLQGPSMVASSALTPQFQVASSELLSIGGVGQLGAGMAASGFLDQIVNPTHASTP</sequence>
<reference evidence="1" key="1">
    <citation type="submission" date="2022-07" db="EMBL/GenBank/DDBJ databases">
        <title>Phylogenomic reconstructions and comparative analyses of Kickxellomycotina fungi.</title>
        <authorList>
            <person name="Reynolds N.K."/>
            <person name="Stajich J.E."/>
            <person name="Barry K."/>
            <person name="Grigoriev I.V."/>
            <person name="Crous P."/>
            <person name="Smith M.E."/>
        </authorList>
    </citation>
    <scope>NUCLEOTIDE SEQUENCE</scope>
    <source>
        <strain evidence="1">BCRC 34191</strain>
    </source>
</reference>
<name>A0ACC1K644_9FUNG</name>
<comment type="caution">
    <text evidence="1">The sequence shown here is derived from an EMBL/GenBank/DDBJ whole genome shotgun (WGS) entry which is preliminary data.</text>
</comment>
<keyword evidence="2" id="KW-1185">Reference proteome</keyword>
<gene>
    <name evidence="1" type="ORF">GGI18_004606</name>
</gene>
<feature type="non-terminal residue" evidence="1">
    <location>
        <position position="191"/>
    </location>
</feature>
<evidence type="ECO:0000313" key="1">
    <source>
        <dbReference type="EMBL" id="KAJ2774206.1"/>
    </source>
</evidence>
<protein>
    <submittedName>
        <fullName evidence="1">Uncharacterized protein</fullName>
    </submittedName>
</protein>
<proteinExistence type="predicted"/>
<dbReference type="EMBL" id="JANBUK010002193">
    <property type="protein sequence ID" value="KAJ2774206.1"/>
    <property type="molecule type" value="Genomic_DNA"/>
</dbReference>
<accession>A0ACC1K644</accession>
<organism evidence="1 2">
    <name type="scientific">Coemansia linderi</name>
    <dbReference type="NCBI Taxonomy" id="2663919"/>
    <lineage>
        <taxon>Eukaryota</taxon>
        <taxon>Fungi</taxon>
        <taxon>Fungi incertae sedis</taxon>
        <taxon>Zoopagomycota</taxon>
        <taxon>Kickxellomycotina</taxon>
        <taxon>Kickxellomycetes</taxon>
        <taxon>Kickxellales</taxon>
        <taxon>Kickxellaceae</taxon>
        <taxon>Coemansia</taxon>
    </lineage>
</organism>
<dbReference type="Proteomes" id="UP001140066">
    <property type="component" value="Unassembled WGS sequence"/>
</dbReference>
<evidence type="ECO:0000313" key="2">
    <source>
        <dbReference type="Proteomes" id="UP001140066"/>
    </source>
</evidence>